<dbReference type="Gene3D" id="3.40.50.1010">
    <property type="entry name" value="5'-nuclease"/>
    <property type="match status" value="1"/>
</dbReference>
<dbReference type="InterPro" id="IPR002716">
    <property type="entry name" value="PIN_dom"/>
</dbReference>
<dbReference type="RefSeq" id="WP_011991372.1">
    <property type="nucleotide sequence ID" value="NC_009712.1"/>
</dbReference>
<accession>A7I573</accession>
<dbReference type="SUPFAM" id="SSF88723">
    <property type="entry name" value="PIN domain-like"/>
    <property type="match status" value="1"/>
</dbReference>
<evidence type="ECO:0000313" key="2">
    <source>
        <dbReference type="EMBL" id="ABS54884.1"/>
    </source>
</evidence>
<dbReference type="OrthoDB" id="94926at2157"/>
<dbReference type="STRING" id="456442.Mboo_0364"/>
<name>A7I573_METB6</name>
<reference evidence="3" key="1">
    <citation type="journal article" date="2015" name="Microbiology">
        <title>Genome of Methanoregula boonei 6A8 reveals adaptations to oligotrophic peatland environments.</title>
        <authorList>
            <person name="Braeuer S."/>
            <person name="Cadillo-Quiroz H."/>
            <person name="Kyrpides N."/>
            <person name="Woyke T."/>
            <person name="Goodwin L."/>
            <person name="Detter C."/>
            <person name="Podell S."/>
            <person name="Yavitt J.B."/>
            <person name="Zinder S.H."/>
        </authorList>
    </citation>
    <scope>NUCLEOTIDE SEQUENCE [LARGE SCALE GENOMIC DNA]</scope>
    <source>
        <strain evidence="3">DSM 21154 / JCM 14090 / 6A8</strain>
    </source>
</reference>
<dbReference type="Pfam" id="PF01850">
    <property type="entry name" value="PIN"/>
    <property type="match status" value="1"/>
</dbReference>
<sequence>MASFFADSYALIEILKGNERYIPYINGNLVTTEFNICEVTFAVCRDYPDKTRQVMARVRKMVTLLSTTDGDYCEGAAMRRKTTGAGKKLSTIDCVGYAVSRRQEIPFLTGDREFEDIEDVEFVR</sequence>
<dbReference type="eggNOG" id="arCOG02219">
    <property type="taxonomic scope" value="Archaea"/>
</dbReference>
<dbReference type="KEGG" id="mbn:Mboo_0364"/>
<dbReference type="EMBL" id="CP000780">
    <property type="protein sequence ID" value="ABS54884.1"/>
    <property type="molecule type" value="Genomic_DNA"/>
</dbReference>
<dbReference type="HOGENOM" id="CLU_1987739_0_0_2"/>
<gene>
    <name evidence="2" type="ordered locus">Mboo_0364</name>
</gene>
<organism evidence="2 3">
    <name type="scientific">Methanoregula boonei (strain DSM 21154 / JCM 14090 / 6A8)</name>
    <dbReference type="NCBI Taxonomy" id="456442"/>
    <lineage>
        <taxon>Archaea</taxon>
        <taxon>Methanobacteriati</taxon>
        <taxon>Methanobacteriota</taxon>
        <taxon>Stenosarchaea group</taxon>
        <taxon>Methanomicrobia</taxon>
        <taxon>Methanomicrobiales</taxon>
        <taxon>Methanoregulaceae</taxon>
        <taxon>Methanoregula</taxon>
    </lineage>
</organism>
<dbReference type="AlphaFoldDB" id="A7I573"/>
<protein>
    <submittedName>
        <fullName evidence="2">PilT protein domain protein</fullName>
    </submittedName>
</protein>
<dbReference type="Proteomes" id="UP000002408">
    <property type="component" value="Chromosome"/>
</dbReference>
<evidence type="ECO:0000313" key="3">
    <source>
        <dbReference type="Proteomes" id="UP000002408"/>
    </source>
</evidence>
<dbReference type="GeneID" id="5411426"/>
<feature type="domain" description="PIN" evidence="1">
    <location>
        <begin position="7"/>
        <end position="118"/>
    </location>
</feature>
<evidence type="ECO:0000259" key="1">
    <source>
        <dbReference type="Pfam" id="PF01850"/>
    </source>
</evidence>
<keyword evidence="3" id="KW-1185">Reference proteome</keyword>
<dbReference type="InterPro" id="IPR029060">
    <property type="entry name" value="PIN-like_dom_sf"/>
</dbReference>
<proteinExistence type="predicted"/>